<gene>
    <name evidence="1" type="ORF">FTUN_4377</name>
</gene>
<dbReference type="Proteomes" id="UP000503447">
    <property type="component" value="Chromosome"/>
</dbReference>
<evidence type="ECO:0000313" key="1">
    <source>
        <dbReference type="EMBL" id="QJW96817.1"/>
    </source>
</evidence>
<name>A0A6M5YRV6_9BACT</name>
<keyword evidence="2" id="KW-1185">Reference proteome</keyword>
<dbReference type="EMBL" id="CP053452">
    <property type="protein sequence ID" value="QJW96817.1"/>
    <property type="molecule type" value="Genomic_DNA"/>
</dbReference>
<sequence length="40" mass="4415">MLRGESGVPDSLKTAQVPAELWRARIFLPRSTDVGVTFGR</sequence>
<dbReference type="KEGG" id="ftj:FTUN_4377"/>
<organism evidence="1 2">
    <name type="scientific">Frigoriglobus tundricola</name>
    <dbReference type="NCBI Taxonomy" id="2774151"/>
    <lineage>
        <taxon>Bacteria</taxon>
        <taxon>Pseudomonadati</taxon>
        <taxon>Planctomycetota</taxon>
        <taxon>Planctomycetia</taxon>
        <taxon>Gemmatales</taxon>
        <taxon>Gemmataceae</taxon>
        <taxon>Frigoriglobus</taxon>
    </lineage>
</organism>
<accession>A0A6M5YRV6</accession>
<evidence type="ECO:0000313" key="2">
    <source>
        <dbReference type="Proteomes" id="UP000503447"/>
    </source>
</evidence>
<reference evidence="2" key="1">
    <citation type="submission" date="2020-05" db="EMBL/GenBank/DDBJ databases">
        <title>Frigoriglobus tundricola gen. nov., sp. nov., a psychrotolerant cellulolytic planctomycete of the family Gemmataceae with two divergent copies of 16S rRNA gene.</title>
        <authorList>
            <person name="Kulichevskaya I.S."/>
            <person name="Ivanova A.A."/>
            <person name="Naumoff D.G."/>
            <person name="Beletsky A.V."/>
            <person name="Rijpstra W.I.C."/>
            <person name="Sinninghe Damste J.S."/>
            <person name="Mardanov A.V."/>
            <person name="Ravin N.V."/>
            <person name="Dedysh S.N."/>
        </authorList>
    </citation>
    <scope>NUCLEOTIDE SEQUENCE [LARGE SCALE GENOMIC DNA]</scope>
    <source>
        <strain evidence="2">PL17</strain>
    </source>
</reference>
<dbReference type="AlphaFoldDB" id="A0A6M5YRV6"/>
<protein>
    <submittedName>
        <fullName evidence="1">Uncharacterized protein</fullName>
    </submittedName>
</protein>
<proteinExistence type="predicted"/>